<reference evidence="6 7" key="1">
    <citation type="submission" date="2015-08" db="EMBL/GenBank/DDBJ databases">
        <authorList>
            <person name="Babu N.S."/>
            <person name="Beckwith C.J."/>
            <person name="Beseler K.G."/>
            <person name="Brison A."/>
            <person name="Carone J.V."/>
            <person name="Caskin T.P."/>
            <person name="Diamond M."/>
            <person name="Durham M.E."/>
            <person name="Foxe J.M."/>
            <person name="Go M."/>
            <person name="Henderson B.A."/>
            <person name="Jones I.B."/>
            <person name="McGettigan J.A."/>
            <person name="Micheletti S.J."/>
            <person name="Nasrallah M.E."/>
            <person name="Ortiz D."/>
            <person name="Piller C.R."/>
            <person name="Privatt S.R."/>
            <person name="Schneider S.L."/>
            <person name="Sharp S."/>
            <person name="Smith T.C."/>
            <person name="Stanton J.D."/>
            <person name="Ullery H.E."/>
            <person name="Wilson R.J."/>
            <person name="Serrano M.G."/>
            <person name="Buck G."/>
            <person name="Lee V."/>
            <person name="Wang Y."/>
            <person name="Carvalho R."/>
            <person name="Voegtly L."/>
            <person name="Shi R."/>
            <person name="Duckworth R."/>
            <person name="Johnson A."/>
            <person name="Loviza R."/>
            <person name="Walstead R."/>
            <person name="Shah Z."/>
            <person name="Kiflezghi M."/>
            <person name="Wade K."/>
            <person name="Ball S.L."/>
            <person name="Bradley K.W."/>
            <person name="Asai D.J."/>
            <person name="Bowman C.A."/>
            <person name="Russell D.A."/>
            <person name="Pope W.H."/>
            <person name="Jacobs-Sera D."/>
            <person name="Hendrix R.W."/>
            <person name="Hatfull G.F."/>
        </authorList>
    </citation>
    <scope>NUCLEOTIDE SEQUENCE [LARGE SCALE GENOMIC DNA]</scope>
    <source>
        <strain evidence="6 7">DSM 27710</strain>
    </source>
</reference>
<dbReference type="Proteomes" id="UP000055590">
    <property type="component" value="Chromosome"/>
</dbReference>
<dbReference type="GO" id="GO:0005737">
    <property type="term" value="C:cytoplasm"/>
    <property type="evidence" value="ECO:0007669"/>
    <property type="project" value="TreeGrafter"/>
</dbReference>
<dbReference type="SUPFAM" id="SSF53335">
    <property type="entry name" value="S-adenosyl-L-methionine-dependent methyltransferases"/>
    <property type="match status" value="1"/>
</dbReference>
<dbReference type="OrthoDB" id="9800801at2"/>
<dbReference type="Gene3D" id="3.40.50.150">
    <property type="entry name" value="Vaccinia Virus protein VP39"/>
    <property type="match status" value="1"/>
</dbReference>
<dbReference type="GO" id="GO:0032259">
    <property type="term" value="P:methylation"/>
    <property type="evidence" value="ECO:0007669"/>
    <property type="project" value="UniProtKB-KW"/>
</dbReference>
<dbReference type="InterPro" id="IPR002941">
    <property type="entry name" value="DNA_methylase_N4/N6"/>
</dbReference>
<dbReference type="RefSeq" id="WP_050724610.1">
    <property type="nucleotide sequence ID" value="NZ_CP012332.1"/>
</dbReference>
<dbReference type="PRINTS" id="PR00508">
    <property type="entry name" value="S21N4MTFRASE"/>
</dbReference>
<keyword evidence="3 6" id="KW-0808">Transferase</keyword>
<keyword evidence="2 6" id="KW-0489">Methyltransferase</keyword>
<keyword evidence="7" id="KW-1185">Reference proteome</keyword>
<evidence type="ECO:0000256" key="1">
    <source>
        <dbReference type="ARBA" id="ARBA00006594"/>
    </source>
</evidence>
<dbReference type="PATRIC" id="fig|1391653.3.peg.521"/>
<feature type="domain" description="DNA methylase N-4/N-6" evidence="5">
    <location>
        <begin position="40"/>
        <end position="272"/>
    </location>
</feature>
<dbReference type="GO" id="GO:0009007">
    <property type="term" value="F:site-specific DNA-methyltransferase (adenine-specific) activity"/>
    <property type="evidence" value="ECO:0007669"/>
    <property type="project" value="TreeGrafter"/>
</dbReference>
<dbReference type="EC" id="2.1.1.-" evidence="4"/>
<sequence>MRTTLDPIALYPQSVGQDRSFRVVQGDSLRLLADLPDACVDLVFADPPYHLSNGGFTCKGGRRASVDKGAWDASQGLAADHAFQRAWLAQAQRVLKPSGTLWVSGTQHVIFSIGFALQALDFHLLNTVTWFKPNAAPNLACRTFTHSTELLIWAAPRRSKRLLHTFNYQEMKATNGGKQMRDLWNLGFEAPQAGGPQVTWSLPTPGKGEKAHGGHPTQKPISLLERVILCSSNPGDVVLDPFSGSGTTGVAAVANGRRYLGFEREAEYADLSRRRIAAALDEAGRRKVGAA</sequence>
<dbReference type="AlphaFoldDB" id="A0A0K1P9K7"/>
<dbReference type="InterPro" id="IPR001091">
    <property type="entry name" value="RM_Methyltransferase"/>
</dbReference>
<dbReference type="GO" id="GO:0008170">
    <property type="term" value="F:N-methyltransferase activity"/>
    <property type="evidence" value="ECO:0007669"/>
    <property type="project" value="InterPro"/>
</dbReference>
<dbReference type="REBASE" id="120869">
    <property type="entry name" value="M.Vin27710ORF503P"/>
</dbReference>
<evidence type="ECO:0000313" key="7">
    <source>
        <dbReference type="Proteomes" id="UP000055590"/>
    </source>
</evidence>
<dbReference type="Pfam" id="PF01555">
    <property type="entry name" value="N6_N4_Mtase"/>
    <property type="match status" value="1"/>
</dbReference>
<dbReference type="PANTHER" id="PTHR13370:SF3">
    <property type="entry name" value="TRNA (GUANINE(10)-N2)-METHYLTRANSFERASE HOMOLOG"/>
    <property type="match status" value="1"/>
</dbReference>
<evidence type="ECO:0000256" key="2">
    <source>
        <dbReference type="ARBA" id="ARBA00022603"/>
    </source>
</evidence>
<gene>
    <name evidence="6" type="ORF">AKJ08_0503</name>
</gene>
<comment type="similarity">
    <text evidence="1 4">Belongs to the N(4)/N(6)-methyltransferase family.</text>
</comment>
<protein>
    <recommendedName>
        <fullName evidence="4">Methyltransferase</fullName>
        <ecNumber evidence="4">2.1.1.-</ecNumber>
    </recommendedName>
</protein>
<proteinExistence type="inferred from homology"/>
<accession>A0A0K1P9K7</accession>
<name>A0A0K1P9K7_9BACT</name>
<dbReference type="InterPro" id="IPR029063">
    <property type="entry name" value="SAM-dependent_MTases_sf"/>
</dbReference>
<evidence type="ECO:0000259" key="5">
    <source>
        <dbReference type="Pfam" id="PF01555"/>
    </source>
</evidence>
<dbReference type="STRING" id="1391653.AKJ08_0503"/>
<dbReference type="EMBL" id="CP012332">
    <property type="protein sequence ID" value="AKU90116.1"/>
    <property type="molecule type" value="Genomic_DNA"/>
</dbReference>
<dbReference type="InterPro" id="IPR002052">
    <property type="entry name" value="DNA_methylase_N6_adenine_CS"/>
</dbReference>
<evidence type="ECO:0000256" key="4">
    <source>
        <dbReference type="RuleBase" id="RU362026"/>
    </source>
</evidence>
<dbReference type="GO" id="GO:0003677">
    <property type="term" value="F:DNA binding"/>
    <property type="evidence" value="ECO:0007669"/>
    <property type="project" value="InterPro"/>
</dbReference>
<evidence type="ECO:0000256" key="3">
    <source>
        <dbReference type="ARBA" id="ARBA00022679"/>
    </source>
</evidence>
<dbReference type="KEGG" id="vin:AKJ08_0503"/>
<organism evidence="6 7">
    <name type="scientific">Vulgatibacter incomptus</name>
    <dbReference type="NCBI Taxonomy" id="1391653"/>
    <lineage>
        <taxon>Bacteria</taxon>
        <taxon>Pseudomonadati</taxon>
        <taxon>Myxococcota</taxon>
        <taxon>Myxococcia</taxon>
        <taxon>Myxococcales</taxon>
        <taxon>Cystobacterineae</taxon>
        <taxon>Vulgatibacteraceae</taxon>
        <taxon>Vulgatibacter</taxon>
    </lineage>
</organism>
<dbReference type="PANTHER" id="PTHR13370">
    <property type="entry name" value="RNA METHYLASE-RELATED"/>
    <property type="match status" value="1"/>
</dbReference>
<dbReference type="PROSITE" id="PS00092">
    <property type="entry name" value="N6_MTASE"/>
    <property type="match status" value="1"/>
</dbReference>
<evidence type="ECO:0000313" key="6">
    <source>
        <dbReference type="EMBL" id="AKU90116.1"/>
    </source>
</evidence>